<proteinExistence type="predicted"/>
<evidence type="ECO:0000313" key="2">
    <source>
        <dbReference type="Proteomes" id="UP001328107"/>
    </source>
</evidence>
<dbReference type="Gene3D" id="1.25.10.10">
    <property type="entry name" value="Leucine-rich Repeat Variant"/>
    <property type="match status" value="1"/>
</dbReference>
<keyword evidence="2" id="KW-1185">Reference proteome</keyword>
<evidence type="ECO:0000313" key="1">
    <source>
        <dbReference type="EMBL" id="GMR49148.1"/>
    </source>
</evidence>
<sequence>QHPRVRFDACDALMHLGTKDNDMLSEVLRDTILSSFSSLLSDSSPLLAVKAAGGITAIKGIELPFESLLCALESSLL</sequence>
<dbReference type="SUPFAM" id="SSF48371">
    <property type="entry name" value="ARM repeat"/>
    <property type="match status" value="1"/>
</dbReference>
<dbReference type="InterPro" id="IPR016024">
    <property type="entry name" value="ARM-type_fold"/>
</dbReference>
<gene>
    <name evidence="1" type="ORF">PMAYCL1PPCAC_19343</name>
</gene>
<dbReference type="AlphaFoldDB" id="A0AAN5CRD0"/>
<name>A0AAN5CRD0_9BILA</name>
<dbReference type="EMBL" id="BTRK01000004">
    <property type="protein sequence ID" value="GMR49148.1"/>
    <property type="molecule type" value="Genomic_DNA"/>
</dbReference>
<dbReference type="Proteomes" id="UP001328107">
    <property type="component" value="Unassembled WGS sequence"/>
</dbReference>
<organism evidence="1 2">
    <name type="scientific">Pristionchus mayeri</name>
    <dbReference type="NCBI Taxonomy" id="1317129"/>
    <lineage>
        <taxon>Eukaryota</taxon>
        <taxon>Metazoa</taxon>
        <taxon>Ecdysozoa</taxon>
        <taxon>Nematoda</taxon>
        <taxon>Chromadorea</taxon>
        <taxon>Rhabditida</taxon>
        <taxon>Rhabditina</taxon>
        <taxon>Diplogasteromorpha</taxon>
        <taxon>Diplogasteroidea</taxon>
        <taxon>Neodiplogasteridae</taxon>
        <taxon>Pristionchus</taxon>
    </lineage>
</organism>
<protein>
    <submittedName>
        <fullName evidence="1">Uncharacterized protein</fullName>
    </submittedName>
</protein>
<feature type="non-terminal residue" evidence="1">
    <location>
        <position position="77"/>
    </location>
</feature>
<comment type="caution">
    <text evidence="1">The sequence shown here is derived from an EMBL/GenBank/DDBJ whole genome shotgun (WGS) entry which is preliminary data.</text>
</comment>
<reference evidence="2" key="1">
    <citation type="submission" date="2022-10" db="EMBL/GenBank/DDBJ databases">
        <title>Genome assembly of Pristionchus species.</title>
        <authorList>
            <person name="Yoshida K."/>
            <person name="Sommer R.J."/>
        </authorList>
    </citation>
    <scope>NUCLEOTIDE SEQUENCE [LARGE SCALE GENOMIC DNA]</scope>
    <source>
        <strain evidence="2">RS5460</strain>
    </source>
</reference>
<feature type="non-terminal residue" evidence="1">
    <location>
        <position position="1"/>
    </location>
</feature>
<accession>A0AAN5CRD0</accession>
<dbReference type="InterPro" id="IPR011989">
    <property type="entry name" value="ARM-like"/>
</dbReference>